<evidence type="ECO:0000313" key="2">
    <source>
        <dbReference type="Proteomes" id="UP000281498"/>
    </source>
</evidence>
<dbReference type="Proteomes" id="UP000281498">
    <property type="component" value="Unassembled WGS sequence"/>
</dbReference>
<accession>A0A3A9K506</accession>
<keyword evidence="2" id="KW-1185">Reference proteome</keyword>
<reference evidence="1 2" key="1">
    <citation type="submission" date="2017-10" db="EMBL/GenBank/DDBJ databases">
        <title>Bacillus sp. nov., a halophilic bacterium isolated from a Keqin Lake.</title>
        <authorList>
            <person name="Wang H."/>
        </authorList>
    </citation>
    <scope>NUCLEOTIDE SEQUENCE [LARGE SCALE GENOMIC DNA]</scope>
    <source>
        <strain evidence="1 2">KCTC 13187</strain>
    </source>
</reference>
<dbReference type="EMBL" id="PDOE01000017">
    <property type="protein sequence ID" value="RKL65421.1"/>
    <property type="molecule type" value="Genomic_DNA"/>
</dbReference>
<protein>
    <submittedName>
        <fullName evidence="1">Uncharacterized protein</fullName>
    </submittedName>
</protein>
<dbReference type="AlphaFoldDB" id="A0A3A9K506"/>
<gene>
    <name evidence="1" type="ORF">CR203_20975</name>
</gene>
<dbReference type="OrthoDB" id="2730772at2"/>
<comment type="caution">
    <text evidence="1">The sequence shown here is derived from an EMBL/GenBank/DDBJ whole genome shotgun (WGS) entry which is preliminary data.</text>
</comment>
<name>A0A3A9K506_9BACI</name>
<organism evidence="1 2">
    <name type="scientific">Salipaludibacillus neizhouensis</name>
    <dbReference type="NCBI Taxonomy" id="885475"/>
    <lineage>
        <taxon>Bacteria</taxon>
        <taxon>Bacillati</taxon>
        <taxon>Bacillota</taxon>
        <taxon>Bacilli</taxon>
        <taxon>Bacillales</taxon>
        <taxon>Bacillaceae</taxon>
    </lineage>
</organism>
<sequence length="253" mass="30234">MDKVMNRLRAGLLENPAVVIKETAVWHVPVKIFDTSFTRVKRSKMDILMKMMLIAFEKTDIRRAANITEMLLVEELFVADLMEDMQRRGLIHLEKSIFKLTRKGREQLESGIIEEALDEEGAELYYSVTHDDFWPKTRNESMPDLDEEGSAYRYEHAKEHVDEARILEVLSKQQNRLDEKGFQTVVADVHRFETRTIESVPCLEFQLYNKEQDIFYARVWNTWLERWDDKLEKQIEEEDRVDWRKKWMGVEEE</sequence>
<proteinExistence type="predicted"/>
<evidence type="ECO:0000313" key="1">
    <source>
        <dbReference type="EMBL" id="RKL65421.1"/>
    </source>
</evidence>